<keyword evidence="2" id="KW-0472">Membrane</keyword>
<reference evidence="3" key="1">
    <citation type="submission" date="2022-07" db="EMBL/GenBank/DDBJ databases">
        <title>Genome Sequence of Physisporinus lineatus.</title>
        <authorList>
            <person name="Buettner E."/>
        </authorList>
    </citation>
    <scope>NUCLEOTIDE SEQUENCE</scope>
    <source>
        <strain evidence="3">VT162</strain>
    </source>
</reference>
<evidence type="ECO:0008006" key="5">
    <source>
        <dbReference type="Google" id="ProtNLM"/>
    </source>
</evidence>
<feature type="region of interest" description="Disordered" evidence="1">
    <location>
        <begin position="1"/>
        <end position="28"/>
    </location>
</feature>
<dbReference type="Proteomes" id="UP001212997">
    <property type="component" value="Unassembled WGS sequence"/>
</dbReference>
<name>A0AAD5YHE2_9APHY</name>
<evidence type="ECO:0000256" key="2">
    <source>
        <dbReference type="SAM" id="Phobius"/>
    </source>
</evidence>
<comment type="caution">
    <text evidence="3">The sequence shown here is derived from an EMBL/GenBank/DDBJ whole genome shotgun (WGS) entry which is preliminary data.</text>
</comment>
<sequence length="121" mass="12727">MSTTKSAPSDVTPYQGSQPPSTSLGDEAQISTKTIQGIVIGLWVVIVGMCVASGKRLSLLLCGRNRARVEAPTPGDHVELGTMPTALNRAPIPQIDIEEESDNEPLPAYTAPGLPPPAYFA</sequence>
<protein>
    <recommendedName>
        <fullName evidence="5">Transmembrane protein</fullName>
    </recommendedName>
</protein>
<keyword evidence="2" id="KW-1133">Transmembrane helix</keyword>
<evidence type="ECO:0000313" key="3">
    <source>
        <dbReference type="EMBL" id="KAJ3485388.1"/>
    </source>
</evidence>
<accession>A0AAD5YHE2</accession>
<evidence type="ECO:0000256" key="1">
    <source>
        <dbReference type="SAM" id="MobiDB-lite"/>
    </source>
</evidence>
<dbReference type="EMBL" id="JANAWD010000155">
    <property type="protein sequence ID" value="KAJ3485388.1"/>
    <property type="molecule type" value="Genomic_DNA"/>
</dbReference>
<gene>
    <name evidence="3" type="ORF">NLI96_g5002</name>
</gene>
<organism evidence="3 4">
    <name type="scientific">Meripilus lineatus</name>
    <dbReference type="NCBI Taxonomy" id="2056292"/>
    <lineage>
        <taxon>Eukaryota</taxon>
        <taxon>Fungi</taxon>
        <taxon>Dikarya</taxon>
        <taxon>Basidiomycota</taxon>
        <taxon>Agaricomycotina</taxon>
        <taxon>Agaricomycetes</taxon>
        <taxon>Polyporales</taxon>
        <taxon>Meripilaceae</taxon>
        <taxon>Meripilus</taxon>
    </lineage>
</organism>
<feature type="transmembrane region" description="Helical" evidence="2">
    <location>
        <begin position="34"/>
        <end position="54"/>
    </location>
</feature>
<proteinExistence type="predicted"/>
<dbReference type="AlphaFoldDB" id="A0AAD5YHE2"/>
<keyword evidence="2" id="KW-0812">Transmembrane</keyword>
<keyword evidence="4" id="KW-1185">Reference proteome</keyword>
<evidence type="ECO:0000313" key="4">
    <source>
        <dbReference type="Proteomes" id="UP001212997"/>
    </source>
</evidence>
<feature type="region of interest" description="Disordered" evidence="1">
    <location>
        <begin position="97"/>
        <end position="121"/>
    </location>
</feature>